<comment type="caution">
    <text evidence="4">The sequence shown here is derived from an EMBL/GenBank/DDBJ whole genome shotgun (WGS) entry which is preliminary data.</text>
</comment>
<dbReference type="PANTHER" id="PTHR10680">
    <property type="entry name" value="PEPTIDYL-GLYCINE ALPHA-AMIDATING MONOOXYGENASE"/>
    <property type="match status" value="1"/>
</dbReference>
<dbReference type="PROSITE" id="PS51125">
    <property type="entry name" value="NHL"/>
    <property type="match status" value="1"/>
</dbReference>
<dbReference type="Gene3D" id="2.120.10.30">
    <property type="entry name" value="TolB, C-terminal domain"/>
    <property type="match status" value="1"/>
</dbReference>
<dbReference type="Pfam" id="PF01436">
    <property type="entry name" value="NHL"/>
    <property type="match status" value="1"/>
</dbReference>
<dbReference type="SUPFAM" id="SSF63829">
    <property type="entry name" value="Calcium-dependent phosphotriesterase"/>
    <property type="match status" value="1"/>
</dbReference>
<gene>
    <name evidence="4" type="ORF">S03H2_08878</name>
</gene>
<organism evidence="4">
    <name type="scientific">marine sediment metagenome</name>
    <dbReference type="NCBI Taxonomy" id="412755"/>
    <lineage>
        <taxon>unclassified sequences</taxon>
        <taxon>metagenomes</taxon>
        <taxon>ecological metagenomes</taxon>
    </lineage>
</organism>
<proteinExistence type="predicted"/>
<evidence type="ECO:0000256" key="3">
    <source>
        <dbReference type="ARBA" id="ARBA00023180"/>
    </source>
</evidence>
<evidence type="ECO:0000256" key="1">
    <source>
        <dbReference type="ARBA" id="ARBA00022729"/>
    </source>
</evidence>
<dbReference type="PANTHER" id="PTHR10680:SF28">
    <property type="entry name" value="SMP-30_GLUCONOLACTONASE_LRE-LIKE REGION DOMAIN-CONTAINING PROTEIN"/>
    <property type="match status" value="1"/>
</dbReference>
<evidence type="ECO:0008006" key="5">
    <source>
        <dbReference type="Google" id="ProtNLM"/>
    </source>
</evidence>
<protein>
    <recommendedName>
        <fullName evidence="5">SMP-30/Gluconolactonase/LRE-like region domain-containing protein</fullName>
    </recommendedName>
</protein>
<feature type="non-terminal residue" evidence="4">
    <location>
        <position position="1"/>
    </location>
</feature>
<evidence type="ECO:0000313" key="4">
    <source>
        <dbReference type="EMBL" id="GAH20206.1"/>
    </source>
</evidence>
<dbReference type="InterPro" id="IPR001258">
    <property type="entry name" value="NHL_repeat"/>
</dbReference>
<keyword evidence="1" id="KW-0732">Signal</keyword>
<evidence type="ECO:0000256" key="2">
    <source>
        <dbReference type="ARBA" id="ARBA00022737"/>
    </source>
</evidence>
<keyword evidence="2" id="KW-0677">Repeat</keyword>
<reference evidence="4" key="1">
    <citation type="journal article" date="2014" name="Front. Microbiol.">
        <title>High frequency of phylogenetically diverse reductive dehalogenase-homologous genes in deep subseafloor sedimentary metagenomes.</title>
        <authorList>
            <person name="Kawai M."/>
            <person name="Futagami T."/>
            <person name="Toyoda A."/>
            <person name="Takaki Y."/>
            <person name="Nishi S."/>
            <person name="Hori S."/>
            <person name="Arai W."/>
            <person name="Tsubouchi T."/>
            <person name="Morono Y."/>
            <person name="Uchiyama I."/>
            <person name="Ito T."/>
            <person name="Fujiyama A."/>
            <person name="Inagaki F."/>
            <person name="Takami H."/>
        </authorList>
    </citation>
    <scope>NUCLEOTIDE SEQUENCE</scope>
    <source>
        <strain evidence="4">Expedition CK06-06</strain>
    </source>
</reference>
<keyword evidence="3" id="KW-0325">Glycoprotein</keyword>
<dbReference type="AlphaFoldDB" id="X1DH46"/>
<dbReference type="GO" id="GO:0005576">
    <property type="term" value="C:extracellular region"/>
    <property type="evidence" value="ECO:0007669"/>
    <property type="project" value="TreeGrafter"/>
</dbReference>
<dbReference type="EMBL" id="BARU01004402">
    <property type="protein sequence ID" value="GAH20206.1"/>
    <property type="molecule type" value="Genomic_DNA"/>
</dbReference>
<accession>X1DH46</accession>
<dbReference type="InterPro" id="IPR011042">
    <property type="entry name" value="6-blade_b-propeller_TolB-like"/>
</dbReference>
<name>X1DH46_9ZZZZ</name>
<sequence length="82" mass="9224">IPQGIFIDHNNFVYMADSGSNRIQKFDENGKFIAKWGTPGTSNGQMQYPVDIAIDSRGYVYVVERNNNRVQLFGVVSPPESK</sequence>